<keyword evidence="1" id="KW-0813">Transport</keyword>
<dbReference type="GO" id="GO:0006882">
    <property type="term" value="P:intracellular zinc ion homeostasis"/>
    <property type="evidence" value="ECO:0007669"/>
    <property type="project" value="TreeGrafter"/>
</dbReference>
<comment type="caution">
    <text evidence="2">The sequence shown here is derived from an EMBL/GenBank/DDBJ whole genome shotgun (WGS) entry which is preliminary data.</text>
</comment>
<dbReference type="OrthoDB" id="435980at2759"/>
<sequence length="45" mass="5258">MEECEEFMLKHGENIVDLLGAEVDRIENELKAKHPEVRHVDLEVL</sequence>
<protein>
    <submittedName>
        <fullName evidence="2">Uncharacterized protein</fullName>
    </submittedName>
</protein>
<evidence type="ECO:0000313" key="3">
    <source>
        <dbReference type="Proteomes" id="UP000194236"/>
    </source>
</evidence>
<evidence type="ECO:0000313" key="2">
    <source>
        <dbReference type="EMBL" id="OTF69427.1"/>
    </source>
</evidence>
<accession>A0A1Y3AN30</accession>
<dbReference type="AlphaFoldDB" id="A0A1Y3AN30"/>
<evidence type="ECO:0000256" key="1">
    <source>
        <dbReference type="ARBA" id="ARBA00022448"/>
    </source>
</evidence>
<keyword evidence="3" id="KW-1185">Reference proteome</keyword>
<organism evidence="2 3">
    <name type="scientific">Euroglyphus maynei</name>
    <name type="common">Mayne's house dust mite</name>
    <dbReference type="NCBI Taxonomy" id="6958"/>
    <lineage>
        <taxon>Eukaryota</taxon>
        <taxon>Metazoa</taxon>
        <taxon>Ecdysozoa</taxon>
        <taxon>Arthropoda</taxon>
        <taxon>Chelicerata</taxon>
        <taxon>Arachnida</taxon>
        <taxon>Acari</taxon>
        <taxon>Acariformes</taxon>
        <taxon>Sarcoptiformes</taxon>
        <taxon>Astigmata</taxon>
        <taxon>Psoroptidia</taxon>
        <taxon>Analgoidea</taxon>
        <taxon>Pyroglyphidae</taxon>
        <taxon>Pyroglyphinae</taxon>
        <taxon>Euroglyphus</taxon>
    </lineage>
</organism>
<dbReference type="GO" id="GO:0008324">
    <property type="term" value="F:monoatomic cation transmembrane transporter activity"/>
    <property type="evidence" value="ECO:0007669"/>
    <property type="project" value="InterPro"/>
</dbReference>
<dbReference type="GO" id="GO:0005783">
    <property type="term" value="C:endoplasmic reticulum"/>
    <property type="evidence" value="ECO:0007669"/>
    <property type="project" value="TreeGrafter"/>
</dbReference>
<gene>
    <name evidence="2" type="ORF">BLA29_012424</name>
</gene>
<dbReference type="PANTHER" id="PTHR13414">
    <property type="entry name" value="HUEL-CATION TRANSPORTER"/>
    <property type="match status" value="1"/>
</dbReference>
<dbReference type="EMBL" id="MUJZ01070556">
    <property type="protein sequence ID" value="OTF69427.1"/>
    <property type="molecule type" value="Genomic_DNA"/>
</dbReference>
<dbReference type="GO" id="GO:0006829">
    <property type="term" value="P:zinc ion transport"/>
    <property type="evidence" value="ECO:0007669"/>
    <property type="project" value="InterPro"/>
</dbReference>
<name>A0A1Y3AN30_EURMA</name>
<dbReference type="InterPro" id="IPR040177">
    <property type="entry name" value="SLC30A9"/>
</dbReference>
<dbReference type="Proteomes" id="UP000194236">
    <property type="component" value="Unassembled WGS sequence"/>
</dbReference>
<proteinExistence type="predicted"/>
<dbReference type="PANTHER" id="PTHR13414:SF9">
    <property type="entry name" value="PROTON-COUPLED ZINC ANTIPORTER SLC30A9, MITOCHONDRIAL"/>
    <property type="match status" value="1"/>
</dbReference>
<reference evidence="2 3" key="1">
    <citation type="submission" date="2017-03" db="EMBL/GenBank/DDBJ databases">
        <title>Genome Survey of Euroglyphus maynei.</title>
        <authorList>
            <person name="Arlian L.G."/>
            <person name="Morgan M.S."/>
            <person name="Rider S.D."/>
        </authorList>
    </citation>
    <scope>NUCLEOTIDE SEQUENCE [LARGE SCALE GENOMIC DNA]</scope>
    <source>
        <strain evidence="2">Arlian Lab</strain>
        <tissue evidence="2">Whole body</tissue>
    </source>
</reference>